<dbReference type="PANTHER" id="PTHR23168">
    <property type="entry name" value="MITOTIC SPINDLE ASSEMBLY CHECKPOINT PROTEIN MAD1 MITOTIC ARREST DEFICIENT-LIKE PROTEIN 1"/>
    <property type="match status" value="1"/>
</dbReference>
<dbReference type="GO" id="GO:0051301">
    <property type="term" value="P:cell division"/>
    <property type="evidence" value="ECO:0007669"/>
    <property type="project" value="UniProtKB-KW"/>
</dbReference>
<keyword evidence="7" id="KW-0131">Cell cycle</keyword>
<comment type="similarity">
    <text evidence="2">Belongs to the MAD1 family.</text>
</comment>
<evidence type="ECO:0000256" key="4">
    <source>
        <dbReference type="ARBA" id="ARBA00022618"/>
    </source>
</evidence>
<dbReference type="FunCoup" id="A0A0D0E3N9">
    <property type="interactions" value="455"/>
</dbReference>
<evidence type="ECO:0000313" key="11">
    <source>
        <dbReference type="Proteomes" id="UP000054538"/>
    </source>
</evidence>
<dbReference type="PANTHER" id="PTHR23168:SF0">
    <property type="entry name" value="MITOTIC SPINDLE ASSEMBLY CHECKPOINT PROTEIN MAD1"/>
    <property type="match status" value="1"/>
</dbReference>
<feature type="coiled-coil region" evidence="8">
    <location>
        <begin position="541"/>
        <end position="611"/>
    </location>
</feature>
<feature type="region of interest" description="Disordered" evidence="9">
    <location>
        <begin position="105"/>
        <end position="127"/>
    </location>
</feature>
<evidence type="ECO:0000256" key="3">
    <source>
        <dbReference type="ARBA" id="ARBA00022019"/>
    </source>
</evidence>
<dbReference type="Proteomes" id="UP000054538">
    <property type="component" value="Unassembled WGS sequence"/>
</dbReference>
<keyword evidence="11" id="KW-1185">Reference proteome</keyword>
<dbReference type="Gene3D" id="1.20.5.170">
    <property type="match status" value="1"/>
</dbReference>
<organism evidence="10 11">
    <name type="scientific">Paxillus rubicundulus Ve08.2h10</name>
    <dbReference type="NCBI Taxonomy" id="930991"/>
    <lineage>
        <taxon>Eukaryota</taxon>
        <taxon>Fungi</taxon>
        <taxon>Dikarya</taxon>
        <taxon>Basidiomycota</taxon>
        <taxon>Agaricomycotina</taxon>
        <taxon>Agaricomycetes</taxon>
        <taxon>Agaricomycetidae</taxon>
        <taxon>Boletales</taxon>
        <taxon>Paxilineae</taxon>
        <taxon>Paxillaceae</taxon>
        <taxon>Paxillus</taxon>
    </lineage>
</organism>
<feature type="region of interest" description="Disordered" evidence="9">
    <location>
        <begin position="1"/>
        <end position="59"/>
    </location>
</feature>
<feature type="coiled-coil region" evidence="8">
    <location>
        <begin position="424"/>
        <end position="509"/>
    </location>
</feature>
<keyword evidence="4" id="KW-0132">Cell division</keyword>
<dbReference type="GO" id="GO:0007094">
    <property type="term" value="P:mitotic spindle assembly checkpoint signaling"/>
    <property type="evidence" value="ECO:0007669"/>
    <property type="project" value="InterPro"/>
</dbReference>
<feature type="compositionally biased region" description="Low complexity" evidence="9">
    <location>
        <begin position="1"/>
        <end position="28"/>
    </location>
</feature>
<dbReference type="STRING" id="930991.A0A0D0E3N9"/>
<dbReference type="Gene3D" id="3.30.457.60">
    <property type="match status" value="1"/>
</dbReference>
<evidence type="ECO:0000256" key="8">
    <source>
        <dbReference type="SAM" id="Coils"/>
    </source>
</evidence>
<feature type="compositionally biased region" description="Basic and acidic residues" evidence="9">
    <location>
        <begin position="30"/>
        <end position="44"/>
    </location>
</feature>
<dbReference type="OrthoDB" id="331602at2759"/>
<dbReference type="EMBL" id="KN825036">
    <property type="protein sequence ID" value="KIK95534.1"/>
    <property type="molecule type" value="Genomic_DNA"/>
</dbReference>
<dbReference type="GO" id="GO:0072686">
    <property type="term" value="C:mitotic spindle"/>
    <property type="evidence" value="ECO:0007669"/>
    <property type="project" value="TreeGrafter"/>
</dbReference>
<name>A0A0D0E3N9_9AGAM</name>
<dbReference type="Pfam" id="PF05557">
    <property type="entry name" value="MAD"/>
    <property type="match status" value="1"/>
</dbReference>
<sequence length="721" mass="81711">MNGSAPSSSRTSTTRTSLLTSTSLTRPATSKRDSLMAELERDPQHSNAKRQQRSQAFSSHIAHASLERQLLSAQASKTDLQNKLREKEIYIEGLERDRRFLADREQAEREEKERERETSAEDKRKAEADLRELRESLAVLRDDHIEVEEAYTALRRSHARLIASQEAQSSTLTRRNAELEQELAEYRTIAEERNATVQVLQQKLDEADAADDPIPRKHDEDENWGVIRDELHRQASYLRSLEMTNAKLSAELGRYKDKHANLEVLREEKRALERKVSIMEDLREKVVFLEAQVEAARRERQEWANKSNEASTPSKTSLSVIQNLSELRLTHARLLEEHGANVAMLRSREAELARVNESLSGAQTMTDASQSEVQSLKDKISRREQRAQLAEREVSFLKALVASFTAEEAARETPISDSSLAQRVHHLEQSLAEYKTANTQLQDALDSMDNDDSTGGARLSRKELRQEMEQHRAVAQEATKALDIVRVTVKAREDKVEELEQVLFELQGKIGAGNHVPPGIRVLCLRDNPAQQWSDLRQSVMDRLKNENEALIRRLKELDNSSAIANTQAPGAFRGEELVPRESWEVLHQEKEELEEVVKQKEKRLLRLQQVFTAKSAEFREAIASILGLKLAFYPNGQVRVTSIYDLSASFVFQPLSKSGTGGDGARMQLIAQGEGGPQDLPQLMHYWVEEEQCIPGFLASVTLECYDKSKREDGGGLNET</sequence>
<dbReference type="GO" id="GO:0051315">
    <property type="term" value="P:attachment of mitotic spindle microtubules to kinetochore"/>
    <property type="evidence" value="ECO:0007669"/>
    <property type="project" value="TreeGrafter"/>
</dbReference>
<dbReference type="GO" id="GO:0000776">
    <property type="term" value="C:kinetochore"/>
    <property type="evidence" value="ECO:0007669"/>
    <property type="project" value="TreeGrafter"/>
</dbReference>
<dbReference type="AlphaFoldDB" id="A0A0D0E3N9"/>
<evidence type="ECO:0000256" key="2">
    <source>
        <dbReference type="ARBA" id="ARBA00008029"/>
    </source>
</evidence>
<dbReference type="HOGENOM" id="CLU_021480_0_0_1"/>
<keyword evidence="5" id="KW-0498">Mitosis</keyword>
<evidence type="ECO:0000313" key="10">
    <source>
        <dbReference type="EMBL" id="KIK95534.1"/>
    </source>
</evidence>
<reference evidence="10 11" key="1">
    <citation type="submission" date="2014-04" db="EMBL/GenBank/DDBJ databases">
        <authorList>
            <consortium name="DOE Joint Genome Institute"/>
            <person name="Kuo A."/>
            <person name="Kohler A."/>
            <person name="Jargeat P."/>
            <person name="Nagy L.G."/>
            <person name="Floudas D."/>
            <person name="Copeland A."/>
            <person name="Barry K.W."/>
            <person name="Cichocki N."/>
            <person name="Veneault-Fourrey C."/>
            <person name="LaButti K."/>
            <person name="Lindquist E.A."/>
            <person name="Lipzen A."/>
            <person name="Lundell T."/>
            <person name="Morin E."/>
            <person name="Murat C."/>
            <person name="Sun H."/>
            <person name="Tunlid A."/>
            <person name="Henrissat B."/>
            <person name="Grigoriev I.V."/>
            <person name="Hibbett D.S."/>
            <person name="Martin F."/>
            <person name="Nordberg H.P."/>
            <person name="Cantor M.N."/>
            <person name="Hua S.X."/>
        </authorList>
    </citation>
    <scope>NUCLEOTIDE SEQUENCE [LARGE SCALE GENOMIC DNA]</scope>
    <source>
        <strain evidence="10 11">Ve08.2h10</strain>
    </source>
</reference>
<protein>
    <recommendedName>
        <fullName evidence="3">Spindle assembly checkpoint component MAD1</fullName>
    </recommendedName>
</protein>
<evidence type="ECO:0000256" key="6">
    <source>
        <dbReference type="ARBA" id="ARBA00023242"/>
    </source>
</evidence>
<keyword evidence="8" id="KW-0175">Coiled coil</keyword>
<dbReference type="InterPro" id="IPR008672">
    <property type="entry name" value="Mad1"/>
</dbReference>
<gene>
    <name evidence="10" type="ORF">PAXRUDRAFT_826920</name>
</gene>
<evidence type="ECO:0000256" key="7">
    <source>
        <dbReference type="ARBA" id="ARBA00023306"/>
    </source>
</evidence>
<accession>A0A0D0E3N9</accession>
<reference evidence="11" key="2">
    <citation type="submission" date="2015-01" db="EMBL/GenBank/DDBJ databases">
        <title>Evolutionary Origins and Diversification of the Mycorrhizal Mutualists.</title>
        <authorList>
            <consortium name="DOE Joint Genome Institute"/>
            <consortium name="Mycorrhizal Genomics Consortium"/>
            <person name="Kohler A."/>
            <person name="Kuo A."/>
            <person name="Nagy L.G."/>
            <person name="Floudas D."/>
            <person name="Copeland A."/>
            <person name="Barry K.W."/>
            <person name="Cichocki N."/>
            <person name="Veneault-Fourrey C."/>
            <person name="LaButti K."/>
            <person name="Lindquist E.A."/>
            <person name="Lipzen A."/>
            <person name="Lundell T."/>
            <person name="Morin E."/>
            <person name="Murat C."/>
            <person name="Riley R."/>
            <person name="Ohm R."/>
            <person name="Sun H."/>
            <person name="Tunlid A."/>
            <person name="Henrissat B."/>
            <person name="Grigoriev I.V."/>
            <person name="Hibbett D.S."/>
            <person name="Martin F."/>
        </authorList>
    </citation>
    <scope>NUCLEOTIDE SEQUENCE [LARGE SCALE GENOMIC DNA]</scope>
    <source>
        <strain evidence="11">Ve08.2h10</strain>
    </source>
</reference>
<keyword evidence="6" id="KW-0539">Nucleus</keyword>
<proteinExistence type="inferred from homology"/>
<dbReference type="SUPFAM" id="SSF75704">
    <property type="entry name" value="Mitotic arrest deficient-like 1, Mad1"/>
    <property type="match status" value="1"/>
</dbReference>
<dbReference type="Gene3D" id="6.10.250.90">
    <property type="match status" value="1"/>
</dbReference>
<comment type="subcellular location">
    <subcellularLocation>
        <location evidence="1">Nucleus</location>
    </subcellularLocation>
</comment>
<dbReference type="GO" id="GO:0005635">
    <property type="term" value="C:nuclear envelope"/>
    <property type="evidence" value="ECO:0007669"/>
    <property type="project" value="TreeGrafter"/>
</dbReference>
<evidence type="ECO:0000256" key="1">
    <source>
        <dbReference type="ARBA" id="ARBA00004123"/>
    </source>
</evidence>
<feature type="coiled-coil region" evidence="8">
    <location>
        <begin position="238"/>
        <end position="306"/>
    </location>
</feature>
<dbReference type="InParanoid" id="A0A0D0E3N9"/>
<evidence type="ECO:0000256" key="9">
    <source>
        <dbReference type="SAM" id="MobiDB-lite"/>
    </source>
</evidence>
<evidence type="ECO:0000256" key="5">
    <source>
        <dbReference type="ARBA" id="ARBA00022776"/>
    </source>
</evidence>